<dbReference type="InterPro" id="IPR029062">
    <property type="entry name" value="Class_I_gatase-like"/>
</dbReference>
<dbReference type="InterPro" id="IPR027417">
    <property type="entry name" value="P-loop_NTPase"/>
</dbReference>
<dbReference type="Pfam" id="PF07685">
    <property type="entry name" value="GATase_3"/>
    <property type="match status" value="1"/>
</dbReference>
<evidence type="ECO:0000313" key="9">
    <source>
        <dbReference type="EMBL" id="KXB90853.1"/>
    </source>
</evidence>
<accession>A0A134CF52</accession>
<protein>
    <submittedName>
        <fullName evidence="9">Cobyrinic acid a,c-diamide synthase</fullName>
    </submittedName>
</protein>
<dbReference type="InterPro" id="IPR004484">
    <property type="entry name" value="CbiA/CobB_synth"/>
</dbReference>
<dbReference type="Gene3D" id="3.40.50.300">
    <property type="entry name" value="P-loop containing nucleotide triphosphate hydrolases"/>
    <property type="match status" value="2"/>
</dbReference>
<dbReference type="Pfam" id="PF01656">
    <property type="entry name" value="CbiA"/>
    <property type="match status" value="1"/>
</dbReference>
<feature type="domain" description="CobQ/CobB/MinD/ParA nucleotide binding" evidence="7">
    <location>
        <begin position="9"/>
        <end position="197"/>
    </location>
</feature>
<dbReference type="PROSITE" id="PS51274">
    <property type="entry name" value="GATASE_COBBQ"/>
    <property type="match status" value="1"/>
</dbReference>
<evidence type="ECO:0000256" key="4">
    <source>
        <dbReference type="ARBA" id="ARBA00022840"/>
    </source>
</evidence>
<keyword evidence="6" id="KW-0315">Glutamine amidotransferase</keyword>
<evidence type="ECO:0000256" key="1">
    <source>
        <dbReference type="ARBA" id="ARBA00001946"/>
    </source>
</evidence>
<dbReference type="SUPFAM" id="SSF52540">
    <property type="entry name" value="P-loop containing nucleoside triphosphate hydrolases"/>
    <property type="match status" value="1"/>
</dbReference>
<reference evidence="10" key="1">
    <citation type="submission" date="2016-01" db="EMBL/GenBank/DDBJ databases">
        <authorList>
            <person name="Mitreva M."/>
            <person name="Pepin K.H."/>
            <person name="Mihindukulasuriya K.A."/>
            <person name="Fulton R."/>
            <person name="Fronick C."/>
            <person name="O'Laughlin M."/>
            <person name="Miner T."/>
            <person name="Herter B."/>
            <person name="Rosa B.A."/>
            <person name="Cordes M."/>
            <person name="Tomlinson C."/>
            <person name="Wollam A."/>
            <person name="Palsikar V.B."/>
            <person name="Mardis E.R."/>
            <person name="Wilson R.K."/>
        </authorList>
    </citation>
    <scope>NUCLEOTIDE SEQUENCE [LARGE SCALE GENOMIC DNA]</scope>
    <source>
        <strain evidence="10">KA00182</strain>
    </source>
</reference>
<evidence type="ECO:0000256" key="2">
    <source>
        <dbReference type="ARBA" id="ARBA00022598"/>
    </source>
</evidence>
<dbReference type="NCBIfam" id="NF002204">
    <property type="entry name" value="PRK01077.1"/>
    <property type="match status" value="1"/>
</dbReference>
<dbReference type="InterPro" id="IPR002586">
    <property type="entry name" value="CobQ/CobB/MinD/ParA_Nub-bd_dom"/>
</dbReference>
<dbReference type="EMBL" id="LSDT01000043">
    <property type="protein sequence ID" value="KXB90853.1"/>
    <property type="molecule type" value="Genomic_DNA"/>
</dbReference>
<dbReference type="AlphaFoldDB" id="A0A134CF52"/>
<name>A0A134CF52_9FIRM</name>
<keyword evidence="5" id="KW-0460">Magnesium</keyword>
<dbReference type="InterPro" id="IPR011698">
    <property type="entry name" value="GATase_3"/>
</dbReference>
<evidence type="ECO:0000256" key="6">
    <source>
        <dbReference type="ARBA" id="ARBA00022962"/>
    </source>
</evidence>
<evidence type="ECO:0000259" key="8">
    <source>
        <dbReference type="Pfam" id="PF07685"/>
    </source>
</evidence>
<dbReference type="STRING" id="1588748.HMPREF3182_00934"/>
<comment type="cofactor">
    <cofactor evidence="1">
        <name>Mg(2+)</name>
        <dbReference type="ChEBI" id="CHEBI:18420"/>
    </cofactor>
</comment>
<dbReference type="CDD" id="cd03130">
    <property type="entry name" value="GATase1_CobB"/>
    <property type="match status" value="1"/>
</dbReference>
<proteinExistence type="predicted"/>
<dbReference type="SUPFAM" id="SSF52317">
    <property type="entry name" value="Class I glutamine amidotransferase-like"/>
    <property type="match status" value="1"/>
</dbReference>
<dbReference type="NCBIfam" id="TIGR00379">
    <property type="entry name" value="cobB"/>
    <property type="match status" value="1"/>
</dbReference>
<sequence length="459" mass="50995">MVTCNVPRLMVTGTHSGCGKTTVMCALLAALKARGHSVVAYKSGPDYIDPLFHKTVLHVPSYNLDLFLLGRGIIGRQRAMYLFATHAQQADIAICEGAMGFFDGVGTSREASSYEVADTLQLPTILVVDGKHASASLGAVIQGFLQGPNKSHIVGFIVNRCKPMVYMYFKEQWESCTGIRALGYLPDIEECRIESRHLGLVTPYDMFQLQEKIQRLRRQAEQTLALDDLVGLARTARTLRYPSFTYTTSAAVRIGVAQDEAFCFYYADSLALLQQLGATLVPFSPLRDLHLPDCDGIYLGGGYPELYAEQLADNISMKRRIRVALLSGMPCFAECGGFLYLLSTWQSQEKSYTWSGLIEGTGEMKSRLVRFGYQTLHFLKDTALGKKGMCWPAHEFHYSDTTNNGAACLAIKAARSTHWLLGHGTKTLFASYAHLHLWGNPVGAARFIHNCWRYQQGRL</sequence>
<feature type="domain" description="CobB/CobQ-like glutamine amidotransferase" evidence="8">
    <location>
        <begin position="253"/>
        <end position="440"/>
    </location>
</feature>
<dbReference type="PANTHER" id="PTHR43873">
    <property type="entry name" value="COBYRINATE A,C-DIAMIDE SYNTHASE"/>
    <property type="match status" value="1"/>
</dbReference>
<dbReference type="GO" id="GO:0042242">
    <property type="term" value="F:cobyrinic acid a,c-diamide synthase activity"/>
    <property type="evidence" value="ECO:0007669"/>
    <property type="project" value="InterPro"/>
</dbReference>
<dbReference type="RefSeq" id="WP_062485674.1">
    <property type="nucleotide sequence ID" value="NZ_KQ960952.1"/>
</dbReference>
<keyword evidence="10" id="KW-1185">Reference proteome</keyword>
<dbReference type="Gene3D" id="3.40.50.880">
    <property type="match status" value="1"/>
</dbReference>
<evidence type="ECO:0000313" key="10">
    <source>
        <dbReference type="Proteomes" id="UP000070160"/>
    </source>
</evidence>
<keyword evidence="4" id="KW-0067">ATP-binding</keyword>
<dbReference type="PANTHER" id="PTHR43873:SF1">
    <property type="entry name" value="COBYRINATE A,C-DIAMIDE SYNTHASE"/>
    <property type="match status" value="1"/>
</dbReference>
<dbReference type="PATRIC" id="fig|1588748.3.peg.898"/>
<comment type="caution">
    <text evidence="9">The sequence shown here is derived from an EMBL/GenBank/DDBJ whole genome shotgun (WGS) entry which is preliminary data.</text>
</comment>
<evidence type="ECO:0000256" key="5">
    <source>
        <dbReference type="ARBA" id="ARBA00022842"/>
    </source>
</evidence>
<keyword evidence="2" id="KW-0436">Ligase</keyword>
<dbReference type="Proteomes" id="UP000070160">
    <property type="component" value="Unassembled WGS sequence"/>
</dbReference>
<evidence type="ECO:0000256" key="3">
    <source>
        <dbReference type="ARBA" id="ARBA00022741"/>
    </source>
</evidence>
<dbReference type="GO" id="GO:0005524">
    <property type="term" value="F:ATP binding"/>
    <property type="evidence" value="ECO:0007669"/>
    <property type="project" value="UniProtKB-KW"/>
</dbReference>
<keyword evidence="3" id="KW-0547">Nucleotide-binding</keyword>
<evidence type="ECO:0000259" key="7">
    <source>
        <dbReference type="Pfam" id="PF01656"/>
    </source>
</evidence>
<gene>
    <name evidence="9" type="ORF">HMPREF3182_00934</name>
</gene>
<organism evidence="9 10">
    <name type="scientific">Megasphaera hutchinsoni</name>
    <dbReference type="NCBI Taxonomy" id="1588748"/>
    <lineage>
        <taxon>Bacteria</taxon>
        <taxon>Bacillati</taxon>
        <taxon>Bacillota</taxon>
        <taxon>Negativicutes</taxon>
        <taxon>Veillonellales</taxon>
        <taxon>Veillonellaceae</taxon>
        <taxon>Megasphaera</taxon>
    </lineage>
</organism>